<dbReference type="HOGENOM" id="CLU_3319427_0_0_6"/>
<dbReference type="EMBL" id="CBSZ010000351">
    <property type="protein sequence ID" value="CDH25644.1"/>
    <property type="molecule type" value="Genomic_DNA"/>
</dbReference>
<organism evidence="1">
    <name type="scientific">Xenorhabdus bovienii str. kraussei Becker Underwood</name>
    <dbReference type="NCBI Taxonomy" id="1398204"/>
    <lineage>
        <taxon>Bacteria</taxon>
        <taxon>Pseudomonadati</taxon>
        <taxon>Pseudomonadota</taxon>
        <taxon>Gammaproteobacteria</taxon>
        <taxon>Enterobacterales</taxon>
        <taxon>Morganellaceae</taxon>
        <taxon>Xenorhabdus</taxon>
    </lineage>
</organism>
<dbReference type="AlphaFoldDB" id="A0A077Q118"/>
<dbReference type="Proteomes" id="UP000028493">
    <property type="component" value="Unassembled WGS sequence"/>
</dbReference>
<accession>A0A077Q118</accession>
<proteinExistence type="predicted"/>
<reference evidence="1" key="1">
    <citation type="submission" date="2013-07" db="EMBL/GenBank/DDBJ databases">
        <title>Sub-species coevolution in mutualistic symbiosis.</title>
        <authorList>
            <person name="Murfin K."/>
            <person name="Klassen J."/>
            <person name="Lee M."/>
            <person name="Forst S."/>
            <person name="Stock P."/>
            <person name="Goodrich-Blair H."/>
        </authorList>
    </citation>
    <scope>NUCLEOTIDE SEQUENCE [LARGE SCALE GENOMIC DNA]</scope>
    <source>
        <strain evidence="1">Kraussei Becker Underwood</strain>
    </source>
</reference>
<gene>
    <name evidence="1" type="ORF">XBKB1_4140072</name>
</gene>
<evidence type="ECO:0000313" key="1">
    <source>
        <dbReference type="EMBL" id="CDH25644.1"/>
    </source>
</evidence>
<name>A0A077Q118_XENBV</name>
<protein>
    <submittedName>
        <fullName evidence="1">Uncharacterized protein</fullName>
    </submittedName>
</protein>
<sequence length="39" mass="4464">MVYSELRTQLDDSLNVQVNINKLTTAFLIISQEIIALQK</sequence>
<comment type="caution">
    <text evidence="1">The sequence shown here is derived from an EMBL/GenBank/DDBJ whole genome shotgun (WGS) entry which is preliminary data.</text>
</comment>